<keyword evidence="2" id="KW-0276">Fatty acid metabolism</keyword>
<evidence type="ECO:0000313" key="10">
    <source>
        <dbReference type="EMBL" id="AWG23203.1"/>
    </source>
</evidence>
<dbReference type="InterPro" id="IPR006108">
    <property type="entry name" value="3HC_DH_C"/>
</dbReference>
<dbReference type="InterPro" id="IPR036291">
    <property type="entry name" value="NAD(P)-bd_dom_sf"/>
</dbReference>
<dbReference type="GO" id="GO:0070403">
    <property type="term" value="F:NAD+ binding"/>
    <property type="evidence" value="ECO:0007669"/>
    <property type="project" value="InterPro"/>
</dbReference>
<evidence type="ECO:0000256" key="5">
    <source>
        <dbReference type="ARBA" id="ARBA00023098"/>
    </source>
</evidence>
<evidence type="ECO:0000256" key="4">
    <source>
        <dbReference type="ARBA" id="ARBA00023027"/>
    </source>
</evidence>
<dbReference type="GO" id="GO:0003857">
    <property type="term" value="F:(3S)-3-hydroxyacyl-CoA dehydrogenase (NAD+) activity"/>
    <property type="evidence" value="ECO:0007669"/>
    <property type="project" value="UniProtKB-EC"/>
</dbReference>
<dbReference type="InterPro" id="IPR008927">
    <property type="entry name" value="6-PGluconate_DH-like_C_sf"/>
</dbReference>
<evidence type="ECO:0000256" key="1">
    <source>
        <dbReference type="ARBA" id="ARBA00005005"/>
    </source>
</evidence>
<dbReference type="Gene3D" id="1.10.1040.10">
    <property type="entry name" value="N-(1-d-carboxylethyl)-l-norvaline Dehydrogenase, domain 2"/>
    <property type="match status" value="1"/>
</dbReference>
<feature type="site" description="Important for catalytic activity" evidence="7">
    <location>
        <position position="141"/>
    </location>
</feature>
<name>A0A2S1LHH5_9FLAO</name>
<dbReference type="Proteomes" id="UP000244527">
    <property type="component" value="Chromosome"/>
</dbReference>
<evidence type="ECO:0000256" key="2">
    <source>
        <dbReference type="ARBA" id="ARBA00022832"/>
    </source>
</evidence>
<sequence length="298" mass="32505">MNYKNITVAGSGVLGYQIAFQTAFHGFNVTVYDINDAVLEKAKAKFKDLSESYKKDLKATQEQLDQTFKNLSYNADLGAAVANADLLIEAVPESPAIKIDFYHKLAKVAPEKTIFATNSSTLLPSDFADATGRPAKFLALHFANTIWIHNTAEIMGHAGTDSNVFKDVVLFAKAIGMLALPVLKEQPGYILNSLLVPLLAAATNLLVNEVADVETIDKTWIKATGAPVGPFGILDVIGITTAYNVNVIAAEKTEDELKIKTVKYLKEHFIDKNKLGVATGEGFYKYPNPAYENPDFLK</sequence>
<dbReference type="KEGG" id="ffa:FFWV33_17545"/>
<dbReference type="PIRSF" id="PIRSF000105">
    <property type="entry name" value="HCDH"/>
    <property type="match status" value="1"/>
</dbReference>
<dbReference type="InterPro" id="IPR006176">
    <property type="entry name" value="3-OHacyl-CoA_DH_NAD-bd"/>
</dbReference>
<keyword evidence="11" id="KW-1185">Reference proteome</keyword>
<evidence type="ECO:0000256" key="7">
    <source>
        <dbReference type="PIRSR" id="PIRSR000105-1"/>
    </source>
</evidence>
<feature type="domain" description="3-hydroxyacyl-CoA dehydrogenase NAD binding" evidence="9">
    <location>
        <begin position="5"/>
        <end position="184"/>
    </location>
</feature>
<gene>
    <name evidence="10" type="ORF">FFWV33_17545</name>
</gene>
<dbReference type="InterPro" id="IPR022694">
    <property type="entry name" value="3-OHacyl-CoA_DH"/>
</dbReference>
<evidence type="ECO:0000256" key="3">
    <source>
        <dbReference type="ARBA" id="ARBA00023002"/>
    </source>
</evidence>
<keyword evidence="3" id="KW-0560">Oxidoreductase</keyword>
<dbReference type="Pfam" id="PF00725">
    <property type="entry name" value="3HCDH"/>
    <property type="match status" value="1"/>
</dbReference>
<dbReference type="InterPro" id="IPR052242">
    <property type="entry name" value="Mito_3-hydroxyacyl-CoA_DH"/>
</dbReference>
<dbReference type="InterPro" id="IPR013328">
    <property type="entry name" value="6PGD_dom2"/>
</dbReference>
<comment type="catalytic activity">
    <reaction evidence="6">
        <text>a (3S)-3-hydroxyacyl-CoA + NAD(+) = a 3-oxoacyl-CoA + NADH + H(+)</text>
        <dbReference type="Rhea" id="RHEA:22432"/>
        <dbReference type="ChEBI" id="CHEBI:15378"/>
        <dbReference type="ChEBI" id="CHEBI:57318"/>
        <dbReference type="ChEBI" id="CHEBI:57540"/>
        <dbReference type="ChEBI" id="CHEBI:57945"/>
        <dbReference type="ChEBI" id="CHEBI:90726"/>
        <dbReference type="EC" id="1.1.1.35"/>
    </reaction>
</comment>
<dbReference type="PANTHER" id="PTHR43561:SF3">
    <property type="entry name" value="HYDROXYACYL-COENZYME A DEHYDROGENASE, MITOCHONDRIAL"/>
    <property type="match status" value="1"/>
</dbReference>
<evidence type="ECO:0000259" key="9">
    <source>
        <dbReference type="Pfam" id="PF02737"/>
    </source>
</evidence>
<comment type="pathway">
    <text evidence="1">Lipid metabolism; fatty acid beta-oxidation.</text>
</comment>
<accession>A0A2S1LHH5</accession>
<feature type="domain" description="3-hydroxyacyl-CoA dehydrogenase C-terminal" evidence="8">
    <location>
        <begin position="188"/>
        <end position="286"/>
    </location>
</feature>
<reference evidence="10 11" key="1">
    <citation type="submission" date="2017-04" db="EMBL/GenBank/DDBJ databases">
        <title>Compelte genome sequence of WV33.</title>
        <authorList>
            <person name="Lee P.C."/>
        </authorList>
    </citation>
    <scope>NUCLEOTIDE SEQUENCE [LARGE SCALE GENOMIC DNA]</scope>
    <source>
        <strain evidence="10 11">WV33</strain>
    </source>
</reference>
<dbReference type="PANTHER" id="PTHR43561">
    <property type="match status" value="1"/>
</dbReference>
<dbReference type="SUPFAM" id="SSF51735">
    <property type="entry name" value="NAD(P)-binding Rossmann-fold domains"/>
    <property type="match status" value="1"/>
</dbReference>
<dbReference type="Gene3D" id="3.40.50.720">
    <property type="entry name" value="NAD(P)-binding Rossmann-like Domain"/>
    <property type="match status" value="1"/>
</dbReference>
<dbReference type="OrthoDB" id="9771883at2"/>
<dbReference type="GO" id="GO:0006635">
    <property type="term" value="P:fatty acid beta-oxidation"/>
    <property type="evidence" value="ECO:0007669"/>
    <property type="project" value="TreeGrafter"/>
</dbReference>
<dbReference type="EMBL" id="CP020918">
    <property type="protein sequence ID" value="AWG23203.1"/>
    <property type="molecule type" value="Genomic_DNA"/>
</dbReference>
<keyword evidence="5" id="KW-0443">Lipid metabolism</keyword>
<organism evidence="10 11">
    <name type="scientific">Flavobacterium faecale</name>
    <dbReference type="NCBI Taxonomy" id="1355330"/>
    <lineage>
        <taxon>Bacteria</taxon>
        <taxon>Pseudomonadati</taxon>
        <taxon>Bacteroidota</taxon>
        <taxon>Flavobacteriia</taxon>
        <taxon>Flavobacteriales</taxon>
        <taxon>Flavobacteriaceae</taxon>
        <taxon>Flavobacterium</taxon>
    </lineage>
</organism>
<evidence type="ECO:0000259" key="8">
    <source>
        <dbReference type="Pfam" id="PF00725"/>
    </source>
</evidence>
<dbReference type="SUPFAM" id="SSF48179">
    <property type="entry name" value="6-phosphogluconate dehydrogenase C-terminal domain-like"/>
    <property type="match status" value="1"/>
</dbReference>
<proteinExistence type="predicted"/>
<dbReference type="Pfam" id="PF02737">
    <property type="entry name" value="3HCDH_N"/>
    <property type="match status" value="1"/>
</dbReference>
<dbReference type="NCBIfam" id="NF006143">
    <property type="entry name" value="PRK08293.1"/>
    <property type="match status" value="1"/>
</dbReference>
<dbReference type="RefSeq" id="WP_108742105.1">
    <property type="nucleotide sequence ID" value="NZ_CP020918.1"/>
</dbReference>
<keyword evidence="4" id="KW-0520">NAD</keyword>
<dbReference type="AlphaFoldDB" id="A0A2S1LHH5"/>
<protein>
    <submittedName>
        <fullName evidence="10">3-hydroxybutyryl-CoA dehydrogenase</fullName>
    </submittedName>
</protein>
<evidence type="ECO:0000313" key="11">
    <source>
        <dbReference type="Proteomes" id="UP000244527"/>
    </source>
</evidence>
<evidence type="ECO:0000256" key="6">
    <source>
        <dbReference type="ARBA" id="ARBA00049556"/>
    </source>
</evidence>